<accession>A0A9W5B8A1</accession>
<dbReference type="InterPro" id="IPR018060">
    <property type="entry name" value="HTH_AraC"/>
</dbReference>
<keyword evidence="6" id="KW-1185">Reference proteome</keyword>
<dbReference type="SMART" id="SM00342">
    <property type="entry name" value="HTH_ARAC"/>
    <property type="match status" value="1"/>
</dbReference>
<dbReference type="GO" id="GO:0043565">
    <property type="term" value="F:sequence-specific DNA binding"/>
    <property type="evidence" value="ECO:0007669"/>
    <property type="project" value="InterPro"/>
</dbReference>
<proteinExistence type="predicted"/>
<evidence type="ECO:0000256" key="3">
    <source>
        <dbReference type="ARBA" id="ARBA00023163"/>
    </source>
</evidence>
<keyword evidence="1" id="KW-0805">Transcription regulation</keyword>
<dbReference type="PANTHER" id="PTHR43130:SF3">
    <property type="entry name" value="HTH-TYPE TRANSCRIPTIONAL REGULATOR RV1931C"/>
    <property type="match status" value="1"/>
</dbReference>
<dbReference type="EMBL" id="FBVY01000049">
    <property type="protein sequence ID" value="CUX03784.1"/>
    <property type="molecule type" value="Genomic_DNA"/>
</dbReference>
<dbReference type="InterPro" id="IPR029062">
    <property type="entry name" value="Class_I_gatase-like"/>
</dbReference>
<evidence type="ECO:0000259" key="4">
    <source>
        <dbReference type="PROSITE" id="PS01124"/>
    </source>
</evidence>
<dbReference type="Pfam" id="PF01965">
    <property type="entry name" value="DJ-1_PfpI"/>
    <property type="match status" value="1"/>
</dbReference>
<evidence type="ECO:0000313" key="6">
    <source>
        <dbReference type="Proteomes" id="UP000191933"/>
    </source>
</evidence>
<dbReference type="PROSITE" id="PS01124">
    <property type="entry name" value="HTH_ARAC_FAMILY_2"/>
    <property type="match status" value="1"/>
</dbReference>
<feature type="domain" description="HTH araC/xylS-type" evidence="4">
    <location>
        <begin position="237"/>
        <end position="335"/>
    </location>
</feature>
<dbReference type="PROSITE" id="PS00041">
    <property type="entry name" value="HTH_ARAC_FAMILY_1"/>
    <property type="match status" value="1"/>
</dbReference>
<dbReference type="Proteomes" id="UP000191933">
    <property type="component" value="Unassembled WGS sequence"/>
</dbReference>
<keyword evidence="2" id="KW-0238">DNA-binding</keyword>
<dbReference type="AlphaFoldDB" id="A0A9W5B8A1"/>
<evidence type="ECO:0000256" key="2">
    <source>
        <dbReference type="ARBA" id="ARBA00023125"/>
    </source>
</evidence>
<dbReference type="InterPro" id="IPR002818">
    <property type="entry name" value="DJ-1/PfpI"/>
</dbReference>
<dbReference type="SUPFAM" id="SSF46689">
    <property type="entry name" value="Homeodomain-like"/>
    <property type="match status" value="2"/>
</dbReference>
<comment type="caution">
    <text evidence="5">The sequence shown here is derived from an EMBL/GenBank/DDBJ whole genome shotgun (WGS) entry which is preliminary data.</text>
</comment>
<name>A0A9W5B8A1_9HYPH</name>
<dbReference type="Gene3D" id="1.10.10.60">
    <property type="entry name" value="Homeodomain-like"/>
    <property type="match status" value="1"/>
</dbReference>
<dbReference type="PANTHER" id="PTHR43130">
    <property type="entry name" value="ARAC-FAMILY TRANSCRIPTIONAL REGULATOR"/>
    <property type="match status" value="1"/>
</dbReference>
<dbReference type="Pfam" id="PF12833">
    <property type="entry name" value="HTH_18"/>
    <property type="match status" value="1"/>
</dbReference>
<reference evidence="5 6" key="1">
    <citation type="submission" date="2016-01" db="EMBL/GenBank/DDBJ databases">
        <authorList>
            <person name="Regsiter A."/>
            <person name="william w."/>
        </authorList>
    </citation>
    <scope>NUCLEOTIDE SEQUENCE [LARGE SCALE GENOMIC DNA]</scope>
    <source>
        <strain evidence="5 6">CFBP 5494</strain>
    </source>
</reference>
<gene>
    <name evidence="5" type="ORF">AGR2A_pc0010</name>
</gene>
<dbReference type="GO" id="GO:0003700">
    <property type="term" value="F:DNA-binding transcription factor activity"/>
    <property type="evidence" value="ECO:0007669"/>
    <property type="project" value="InterPro"/>
</dbReference>
<evidence type="ECO:0000313" key="5">
    <source>
        <dbReference type="EMBL" id="CUX03784.1"/>
    </source>
</evidence>
<dbReference type="InterPro" id="IPR018062">
    <property type="entry name" value="HTH_AraC-typ_CS"/>
</dbReference>
<dbReference type="CDD" id="cd03136">
    <property type="entry name" value="GATase1_AraC_ArgR_like"/>
    <property type="match status" value="1"/>
</dbReference>
<sequence length="342" mass="37870">MKAARGGADMKSLEPGAPGERLKIGFVLAKSFTLSAFALFVDTLRLASDEFDRSGRVLADWEVLGSTRHLITSSCGVKVAPTSDFVDPSRFQYIVVVGGLLNNGSPVDQETIDFLKKASTRNVKLIGVCTGSFILAEIGLMKEHRTCVSWLHYNAFRERFPDHQVRSDRIFNLDRTRGSCAGGSSAADMAALIVRRHISKEAERNALEVLHIEKARTSLAIQTRRPLSIECEDPRVRAVLIMMEQHIEGRLPIEELAASVGLSRRQLERLFMGETKSSPALVYRRVRMERAKQLLTKTKASMLEVALEVGFESASHFSRAFSQTFGKSPTKLRATDSTPSSV</sequence>
<keyword evidence="3" id="KW-0804">Transcription</keyword>
<evidence type="ECO:0000256" key="1">
    <source>
        <dbReference type="ARBA" id="ARBA00023015"/>
    </source>
</evidence>
<organism evidence="5 6">
    <name type="scientific">Agrobacterium genomosp. 2 str. CFBP 5494</name>
    <dbReference type="NCBI Taxonomy" id="1183436"/>
    <lineage>
        <taxon>Bacteria</taxon>
        <taxon>Pseudomonadati</taxon>
        <taxon>Pseudomonadota</taxon>
        <taxon>Alphaproteobacteria</taxon>
        <taxon>Hyphomicrobiales</taxon>
        <taxon>Rhizobiaceae</taxon>
        <taxon>Rhizobium/Agrobacterium group</taxon>
        <taxon>Agrobacterium</taxon>
        <taxon>Agrobacterium tumefaciens complex</taxon>
    </lineage>
</organism>
<dbReference type="SUPFAM" id="SSF52317">
    <property type="entry name" value="Class I glutamine amidotransferase-like"/>
    <property type="match status" value="1"/>
</dbReference>
<dbReference type="InterPro" id="IPR009057">
    <property type="entry name" value="Homeodomain-like_sf"/>
</dbReference>
<dbReference type="InterPro" id="IPR052158">
    <property type="entry name" value="INH-QAR"/>
</dbReference>
<dbReference type="InterPro" id="IPR020449">
    <property type="entry name" value="Tscrpt_reg_AraC-type_HTH"/>
</dbReference>
<dbReference type="Gene3D" id="3.40.50.880">
    <property type="match status" value="1"/>
</dbReference>
<dbReference type="PRINTS" id="PR00032">
    <property type="entry name" value="HTHARAC"/>
</dbReference>
<protein>
    <submittedName>
        <fullName evidence="5">Transcriptional regulator AraC family</fullName>
    </submittedName>
</protein>